<gene>
    <name evidence="1" type="ORF">SISNIDRAFT_457615</name>
</gene>
<evidence type="ECO:0000313" key="1">
    <source>
        <dbReference type="EMBL" id="KZS90466.1"/>
    </source>
</evidence>
<protein>
    <submittedName>
        <fullName evidence="1">Uncharacterized protein</fullName>
    </submittedName>
</protein>
<organism evidence="1 2">
    <name type="scientific">Sistotremastrum niveocremeum HHB9708</name>
    <dbReference type="NCBI Taxonomy" id="1314777"/>
    <lineage>
        <taxon>Eukaryota</taxon>
        <taxon>Fungi</taxon>
        <taxon>Dikarya</taxon>
        <taxon>Basidiomycota</taxon>
        <taxon>Agaricomycotina</taxon>
        <taxon>Agaricomycetes</taxon>
        <taxon>Sistotremastrales</taxon>
        <taxon>Sistotremastraceae</taxon>
        <taxon>Sertulicium</taxon>
        <taxon>Sertulicium niveocremeum</taxon>
    </lineage>
</organism>
<keyword evidence="2" id="KW-1185">Reference proteome</keyword>
<name>A0A164RDR0_9AGAM</name>
<dbReference type="Proteomes" id="UP000076722">
    <property type="component" value="Unassembled WGS sequence"/>
</dbReference>
<evidence type="ECO:0000313" key="2">
    <source>
        <dbReference type="Proteomes" id="UP000076722"/>
    </source>
</evidence>
<dbReference type="EMBL" id="KV419421">
    <property type="protein sequence ID" value="KZS90466.1"/>
    <property type="molecule type" value="Genomic_DNA"/>
</dbReference>
<reference evidence="1 2" key="1">
    <citation type="journal article" date="2016" name="Mol. Biol. Evol.">
        <title>Comparative Genomics of Early-Diverging Mushroom-Forming Fungi Provides Insights into the Origins of Lignocellulose Decay Capabilities.</title>
        <authorList>
            <person name="Nagy L.G."/>
            <person name="Riley R."/>
            <person name="Tritt A."/>
            <person name="Adam C."/>
            <person name="Daum C."/>
            <person name="Floudas D."/>
            <person name="Sun H."/>
            <person name="Yadav J.S."/>
            <person name="Pangilinan J."/>
            <person name="Larsson K.H."/>
            <person name="Matsuura K."/>
            <person name="Barry K."/>
            <person name="Labutti K."/>
            <person name="Kuo R."/>
            <person name="Ohm R.A."/>
            <person name="Bhattacharya S.S."/>
            <person name="Shirouzu T."/>
            <person name="Yoshinaga Y."/>
            <person name="Martin F.M."/>
            <person name="Grigoriev I.V."/>
            <person name="Hibbett D.S."/>
        </authorList>
    </citation>
    <scope>NUCLEOTIDE SEQUENCE [LARGE SCALE GENOMIC DNA]</scope>
    <source>
        <strain evidence="1 2">HHB9708</strain>
    </source>
</reference>
<accession>A0A164RDR0</accession>
<dbReference type="AlphaFoldDB" id="A0A164RDR0"/>
<proteinExistence type="predicted"/>
<sequence>MSPSCRSREPTPKPTALVIIDILATFYFASCPDATYLSPNVFEFILDVYKDNCREQREGISNYMGFKNASFLSYPCIGIFYSRLAASQNKQDRETFN</sequence>